<organism evidence="8 9">
    <name type="scientific">Methylobacterium pseudosasicola</name>
    <dbReference type="NCBI Taxonomy" id="582667"/>
    <lineage>
        <taxon>Bacteria</taxon>
        <taxon>Pseudomonadati</taxon>
        <taxon>Pseudomonadota</taxon>
        <taxon>Alphaproteobacteria</taxon>
        <taxon>Hyphomicrobiales</taxon>
        <taxon>Methylobacteriaceae</taxon>
        <taxon>Methylobacterium</taxon>
    </lineage>
</organism>
<dbReference type="SUPFAM" id="SSF55874">
    <property type="entry name" value="ATPase domain of HSP90 chaperone/DNA topoisomerase II/histidine kinase"/>
    <property type="match status" value="1"/>
</dbReference>
<keyword evidence="5" id="KW-0472">Membrane</keyword>
<dbReference type="Pfam" id="PF12860">
    <property type="entry name" value="PAS_7"/>
    <property type="match status" value="1"/>
</dbReference>
<dbReference type="InterPro" id="IPR036097">
    <property type="entry name" value="HisK_dim/P_sf"/>
</dbReference>
<dbReference type="CDD" id="cd00082">
    <property type="entry name" value="HisKA"/>
    <property type="match status" value="1"/>
</dbReference>
<sequence length="742" mass="80597">MSKRIVARANLLVFGVLLAILALVGVVTWERLNATREAREWSQHSYRVLAAMKDLGIALRDAETGQRGYIITGKDDYLAPYDSARDRLGVLQGELLKLTADNPVQQDRLRALAPIIQHKLEELAQTVQLRRDVGVEAARRLVNTDAGRGFMKEAEATLAAMLGEEEARLARRLGENDARAAWVRWTTLGGSLLAILTLLWAARLLNQAWSRSYLTEAEQRTQALRLRTTLDSLSQGVAVFAPDRTLTNWNACFLVLLDLPKAMVRPGASYAAFSEHTAEAGGPALETWDQVRHGSNAPREATVYERTRADGHHLEIRRTTMPDGGFVLTISDMTKRAQAEGVLREAQKMQAIGQLTGGIAHDFNNLLQVILGNLEFVRAKLDGDGKLQSRIERAAWAAQRGATLTGQLLAFARKQPLAPAAIDLAATMPDLVPLLRRTLGEHIEVRYVESAGLWPAMADPAQLESAVLNLALNARDAMPGGGRLTIEIGNKVLDDAYARDHAEVAAGDYTMLAVSDTGHGMTPDVVRRVFEPFFTTKPDGKGTGLGLAMVFGFVKQSGGHVKIYSEPGEGTTVKIYLPRAVGALVAIGQRSAPPVDLPRGSATVLVVEDEAAVREIACAILSDLGYRVLEAADGEEALRVFGDNTAAIDLLLTDVILPGKVKGRDLSERIQALRPKVKVLFMSGYTENSIVHHGRLDDGVQLIGKPFKREQLARKVAETLGAEFAPVAEAGNVVALRPRPDA</sequence>
<name>A0A1I4SHG0_9HYPH</name>
<dbReference type="GO" id="GO:0000155">
    <property type="term" value="F:phosphorelay sensor kinase activity"/>
    <property type="evidence" value="ECO:0007669"/>
    <property type="project" value="InterPro"/>
</dbReference>
<reference evidence="9" key="1">
    <citation type="submission" date="2016-10" db="EMBL/GenBank/DDBJ databases">
        <authorList>
            <person name="Varghese N."/>
            <person name="Submissions S."/>
        </authorList>
    </citation>
    <scope>NUCLEOTIDE SEQUENCE [LARGE SCALE GENOMIC DNA]</scope>
    <source>
        <strain evidence="9">BL36</strain>
    </source>
</reference>
<evidence type="ECO:0000259" key="6">
    <source>
        <dbReference type="PROSITE" id="PS50109"/>
    </source>
</evidence>
<keyword evidence="5" id="KW-1133">Transmembrane helix</keyword>
<dbReference type="SMART" id="SM00388">
    <property type="entry name" value="HisKA"/>
    <property type="match status" value="1"/>
</dbReference>
<keyword evidence="9" id="KW-1185">Reference proteome</keyword>
<dbReference type="PANTHER" id="PTHR43065:SF49">
    <property type="entry name" value="HISTIDINE KINASE"/>
    <property type="match status" value="1"/>
</dbReference>
<dbReference type="Pfam" id="PF00072">
    <property type="entry name" value="Response_reg"/>
    <property type="match status" value="1"/>
</dbReference>
<dbReference type="Pfam" id="PF00512">
    <property type="entry name" value="HisKA"/>
    <property type="match status" value="1"/>
</dbReference>
<dbReference type="InterPro" id="IPR001789">
    <property type="entry name" value="Sig_transdc_resp-reg_receiver"/>
</dbReference>
<evidence type="ECO:0000256" key="2">
    <source>
        <dbReference type="ARBA" id="ARBA00012438"/>
    </source>
</evidence>
<dbReference type="SMART" id="SM00448">
    <property type="entry name" value="REC"/>
    <property type="match status" value="1"/>
</dbReference>
<dbReference type="SUPFAM" id="SSF47384">
    <property type="entry name" value="Homodimeric domain of signal transducing histidine kinase"/>
    <property type="match status" value="1"/>
</dbReference>
<keyword evidence="3 4" id="KW-0597">Phosphoprotein</keyword>
<evidence type="ECO:0000256" key="5">
    <source>
        <dbReference type="SAM" id="Phobius"/>
    </source>
</evidence>
<dbReference type="PRINTS" id="PR00344">
    <property type="entry name" value="BCTRLSENSOR"/>
</dbReference>
<gene>
    <name evidence="8" type="ORF">SAMN05192568_104231</name>
</gene>
<dbReference type="OrthoDB" id="9796100at2"/>
<evidence type="ECO:0000256" key="3">
    <source>
        <dbReference type="ARBA" id="ARBA00022553"/>
    </source>
</evidence>
<dbReference type="SUPFAM" id="SSF55785">
    <property type="entry name" value="PYP-like sensor domain (PAS domain)"/>
    <property type="match status" value="1"/>
</dbReference>
<accession>A0A1I4SHG0</accession>
<evidence type="ECO:0000313" key="8">
    <source>
        <dbReference type="EMBL" id="SFM63928.1"/>
    </source>
</evidence>
<dbReference type="Gene3D" id="1.10.287.130">
    <property type="match status" value="1"/>
</dbReference>
<feature type="modified residue" description="4-aspartylphosphate" evidence="4">
    <location>
        <position position="654"/>
    </location>
</feature>
<dbReference type="Pfam" id="PF05227">
    <property type="entry name" value="CHASE3"/>
    <property type="match status" value="1"/>
</dbReference>
<dbReference type="Pfam" id="PF02518">
    <property type="entry name" value="HATPase_c"/>
    <property type="match status" value="1"/>
</dbReference>
<dbReference type="InterPro" id="IPR035965">
    <property type="entry name" value="PAS-like_dom_sf"/>
</dbReference>
<dbReference type="SUPFAM" id="SSF52172">
    <property type="entry name" value="CheY-like"/>
    <property type="match status" value="1"/>
</dbReference>
<dbReference type="PANTHER" id="PTHR43065">
    <property type="entry name" value="SENSOR HISTIDINE KINASE"/>
    <property type="match status" value="1"/>
</dbReference>
<feature type="transmembrane region" description="Helical" evidence="5">
    <location>
        <begin position="6"/>
        <end position="29"/>
    </location>
</feature>
<evidence type="ECO:0000256" key="4">
    <source>
        <dbReference type="PROSITE-ProRule" id="PRU00169"/>
    </source>
</evidence>
<dbReference type="SMART" id="SM00387">
    <property type="entry name" value="HATPase_c"/>
    <property type="match status" value="1"/>
</dbReference>
<dbReference type="InterPro" id="IPR036890">
    <property type="entry name" value="HATPase_C_sf"/>
</dbReference>
<dbReference type="PROSITE" id="PS50109">
    <property type="entry name" value="HIS_KIN"/>
    <property type="match status" value="1"/>
</dbReference>
<protein>
    <recommendedName>
        <fullName evidence="2">histidine kinase</fullName>
        <ecNumber evidence="2">2.7.13.3</ecNumber>
    </recommendedName>
</protein>
<dbReference type="EC" id="2.7.13.3" evidence="2"/>
<evidence type="ECO:0000259" key="7">
    <source>
        <dbReference type="PROSITE" id="PS50110"/>
    </source>
</evidence>
<comment type="catalytic activity">
    <reaction evidence="1">
        <text>ATP + protein L-histidine = ADP + protein N-phospho-L-histidine.</text>
        <dbReference type="EC" id="2.7.13.3"/>
    </reaction>
</comment>
<dbReference type="Proteomes" id="UP000199048">
    <property type="component" value="Unassembled WGS sequence"/>
</dbReference>
<dbReference type="CDD" id="cd18161">
    <property type="entry name" value="REC_hyHK_blue-like"/>
    <property type="match status" value="1"/>
</dbReference>
<dbReference type="EMBL" id="FOTK01000042">
    <property type="protein sequence ID" value="SFM63928.1"/>
    <property type="molecule type" value="Genomic_DNA"/>
</dbReference>
<feature type="domain" description="Histidine kinase" evidence="6">
    <location>
        <begin position="358"/>
        <end position="581"/>
    </location>
</feature>
<dbReference type="PROSITE" id="PS50110">
    <property type="entry name" value="RESPONSE_REGULATORY"/>
    <property type="match status" value="1"/>
</dbReference>
<proteinExistence type="predicted"/>
<dbReference type="AlphaFoldDB" id="A0A1I4SHG0"/>
<feature type="transmembrane region" description="Helical" evidence="5">
    <location>
        <begin position="181"/>
        <end position="202"/>
    </location>
</feature>
<dbReference type="InterPro" id="IPR004358">
    <property type="entry name" value="Sig_transdc_His_kin-like_C"/>
</dbReference>
<dbReference type="Gene3D" id="3.30.565.10">
    <property type="entry name" value="Histidine kinase-like ATPase, C-terminal domain"/>
    <property type="match status" value="1"/>
</dbReference>
<dbReference type="RefSeq" id="WP_092045664.1">
    <property type="nucleotide sequence ID" value="NZ_FOTK01000042.1"/>
</dbReference>
<dbReference type="Gene3D" id="3.30.450.20">
    <property type="entry name" value="PAS domain"/>
    <property type="match status" value="1"/>
</dbReference>
<dbReference type="InterPro" id="IPR003594">
    <property type="entry name" value="HATPase_dom"/>
</dbReference>
<dbReference type="CDD" id="cd16919">
    <property type="entry name" value="HATPase_CckA-like"/>
    <property type="match status" value="1"/>
</dbReference>
<dbReference type="InterPro" id="IPR005467">
    <property type="entry name" value="His_kinase_dom"/>
</dbReference>
<feature type="domain" description="Response regulatory" evidence="7">
    <location>
        <begin position="603"/>
        <end position="720"/>
    </location>
</feature>
<dbReference type="Gene3D" id="3.40.50.2300">
    <property type="match status" value="1"/>
</dbReference>
<evidence type="ECO:0000313" key="9">
    <source>
        <dbReference type="Proteomes" id="UP000199048"/>
    </source>
</evidence>
<dbReference type="InterPro" id="IPR003661">
    <property type="entry name" value="HisK_dim/P_dom"/>
</dbReference>
<dbReference type="InterPro" id="IPR011006">
    <property type="entry name" value="CheY-like_superfamily"/>
</dbReference>
<dbReference type="CDD" id="cd19410">
    <property type="entry name" value="HK9-like_sensor"/>
    <property type="match status" value="1"/>
</dbReference>
<dbReference type="InterPro" id="IPR007891">
    <property type="entry name" value="CHASE3"/>
</dbReference>
<evidence type="ECO:0000256" key="1">
    <source>
        <dbReference type="ARBA" id="ARBA00000085"/>
    </source>
</evidence>
<keyword evidence="5" id="KW-0812">Transmembrane</keyword>
<dbReference type="STRING" id="582667.SAMN05192568_104231"/>